<dbReference type="PANTHER" id="PTHR31143">
    <property type="match status" value="1"/>
</dbReference>
<dbReference type="Gene3D" id="3.40.630.30">
    <property type="match status" value="1"/>
</dbReference>
<dbReference type="AlphaFoldDB" id="A0A5D4R7V0"/>
<proteinExistence type="predicted"/>
<evidence type="ECO:0000313" key="3">
    <source>
        <dbReference type="Proteomes" id="UP000322139"/>
    </source>
</evidence>
<protein>
    <submittedName>
        <fullName evidence="2">GNAT family N-acetyltransferase</fullName>
    </submittedName>
</protein>
<dbReference type="InterPro" id="IPR027365">
    <property type="entry name" value="GNAT_acetyltra_YdfB-like"/>
</dbReference>
<dbReference type="PANTHER" id="PTHR31143:SF2">
    <property type="entry name" value="FR47-LIKE DOMAIN-CONTAINING PROTEIN-RELATED"/>
    <property type="match status" value="1"/>
</dbReference>
<name>A0A5D4R7V0_9BACI</name>
<gene>
    <name evidence="2" type="ORF">FZD51_17455</name>
</gene>
<dbReference type="EMBL" id="VTER01000008">
    <property type="protein sequence ID" value="TYS46361.1"/>
    <property type="molecule type" value="Genomic_DNA"/>
</dbReference>
<dbReference type="InterPro" id="IPR000182">
    <property type="entry name" value="GNAT_dom"/>
</dbReference>
<keyword evidence="2" id="KW-0808">Transferase</keyword>
<evidence type="ECO:0000259" key="1">
    <source>
        <dbReference type="PROSITE" id="PS51186"/>
    </source>
</evidence>
<dbReference type="GO" id="GO:0016747">
    <property type="term" value="F:acyltransferase activity, transferring groups other than amino-acyl groups"/>
    <property type="evidence" value="ECO:0007669"/>
    <property type="project" value="InterPro"/>
</dbReference>
<sequence>MANIYAHMPGTDHVPVFASVVLDGLIPGEVQERQGFLLISLSSGIHYAAGRAGEGSVDLLAGKLEDAEKNGGRFTLFSGSAELDRFISGQFGERLNKHRRHSFQKFSPVPIQSTKSSEISFFALDRESAGEYPEFRMEYFSTYWGSIEHFLRSGFGIRVLMGEQAAGECVSIFRSNDFAEMDIHIAESARGKGLGAMLAAKFIKTALEKNLQPRWDCSAANLASMKLAEKLGFSEPAEYHVFTLLKRG</sequence>
<dbReference type="SUPFAM" id="SSF55729">
    <property type="entry name" value="Acyl-CoA N-acyltransferases (Nat)"/>
    <property type="match status" value="1"/>
</dbReference>
<dbReference type="PROSITE" id="PS51186">
    <property type="entry name" value="GNAT"/>
    <property type="match status" value="1"/>
</dbReference>
<feature type="domain" description="N-acetyltransferase" evidence="1">
    <location>
        <begin position="119"/>
        <end position="248"/>
    </location>
</feature>
<organism evidence="2 3">
    <name type="scientific">Bacillus infantis</name>
    <dbReference type="NCBI Taxonomy" id="324767"/>
    <lineage>
        <taxon>Bacteria</taxon>
        <taxon>Bacillati</taxon>
        <taxon>Bacillota</taxon>
        <taxon>Bacilli</taxon>
        <taxon>Bacillales</taxon>
        <taxon>Bacillaceae</taxon>
        <taxon>Bacillus</taxon>
    </lineage>
</organism>
<reference evidence="2 3" key="1">
    <citation type="submission" date="2019-08" db="EMBL/GenBank/DDBJ databases">
        <title>Bacillus genomes from the desert of Cuatro Cienegas, Coahuila.</title>
        <authorList>
            <person name="Olmedo-Alvarez G."/>
        </authorList>
    </citation>
    <scope>NUCLEOTIDE SEQUENCE [LARGE SCALE GENOMIC DNA]</scope>
    <source>
        <strain evidence="2 3">CH446_14T</strain>
    </source>
</reference>
<dbReference type="Pfam" id="PF12746">
    <property type="entry name" value="GNAT_acetyltran"/>
    <property type="match status" value="1"/>
</dbReference>
<evidence type="ECO:0000313" key="2">
    <source>
        <dbReference type="EMBL" id="TYS46361.1"/>
    </source>
</evidence>
<dbReference type="Proteomes" id="UP000322139">
    <property type="component" value="Unassembled WGS sequence"/>
</dbReference>
<dbReference type="InterPro" id="IPR016181">
    <property type="entry name" value="Acyl_CoA_acyltransferase"/>
</dbReference>
<comment type="caution">
    <text evidence="2">The sequence shown here is derived from an EMBL/GenBank/DDBJ whole genome shotgun (WGS) entry which is preliminary data.</text>
</comment>
<accession>A0A5D4R7V0</accession>
<dbReference type="RefSeq" id="WP_148975936.1">
    <property type="nucleotide sequence ID" value="NZ_VTER01000008.1"/>
</dbReference>